<evidence type="ECO:0000313" key="2">
    <source>
        <dbReference type="Proteomes" id="UP000613208"/>
    </source>
</evidence>
<name>A0A916Q937_9FIRM</name>
<protein>
    <submittedName>
        <fullName evidence="1">Uncharacterized protein</fullName>
    </submittedName>
</protein>
<dbReference type="RefSeq" id="WP_201312156.1">
    <property type="nucleotide sequence ID" value="NZ_BLYI01000065.1"/>
</dbReference>
<dbReference type="Proteomes" id="UP000613208">
    <property type="component" value="Unassembled WGS sequence"/>
</dbReference>
<proteinExistence type="predicted"/>
<dbReference type="AlphaFoldDB" id="A0A916Q937"/>
<dbReference type="EMBL" id="BLYI01000065">
    <property type="protein sequence ID" value="GFO86507.1"/>
    <property type="molecule type" value="Genomic_DNA"/>
</dbReference>
<organism evidence="1 2">
    <name type="scientific">Anaerostipes butyraticus</name>
    <dbReference type="NCBI Taxonomy" id="645466"/>
    <lineage>
        <taxon>Bacteria</taxon>
        <taxon>Bacillati</taxon>
        <taxon>Bacillota</taxon>
        <taxon>Clostridia</taxon>
        <taxon>Lachnospirales</taxon>
        <taxon>Lachnospiraceae</taxon>
        <taxon>Anaerostipes</taxon>
    </lineage>
</organism>
<gene>
    <name evidence="1" type="ORF">ANBU17_28540</name>
</gene>
<accession>A0A916Q937</accession>
<evidence type="ECO:0000313" key="1">
    <source>
        <dbReference type="EMBL" id="GFO86507.1"/>
    </source>
</evidence>
<sequence length="288" mass="31873">MALDIVTSYQGFDHITADQIADFQRGLLGDSCILPVGSKMEVNIQTANQITVADGVVVYDGREIHIPYGTSENVAITSGTQGMMRNDIVCLQYNRDESSGVESVEFVTIAGTPAASDPQDPAYSNLDIRTGVFMSQKPFCRVRLDGTAIEGIDMLVAAFDLGIYQLNRDLIDTDWIYPTISGGFAEYTSGWRPRYRKIGKWVEICGAVRPSKNLSVGQDPITIFTMPEGFRPPVQIPQLCQGTLRSIWYFEVSNNGNVTVSRSRSSFNSYDSADTDAWFPFNTMYFVG</sequence>
<comment type="caution">
    <text evidence="1">The sequence shown here is derived from an EMBL/GenBank/DDBJ whole genome shotgun (WGS) entry which is preliminary data.</text>
</comment>
<reference evidence="1" key="1">
    <citation type="submission" date="2020-06" db="EMBL/GenBank/DDBJ databases">
        <title>Characterization of fructooligosaccharide metabolism and fructooligosaccharide-degrading enzymes in human commensal butyrate producers.</title>
        <authorList>
            <person name="Tanno H."/>
            <person name="Fujii T."/>
            <person name="Hirano K."/>
            <person name="Maeno S."/>
            <person name="Tonozuka T."/>
            <person name="Sakamoto M."/>
            <person name="Ohkuma M."/>
            <person name="Tochio T."/>
            <person name="Endo A."/>
        </authorList>
    </citation>
    <scope>NUCLEOTIDE SEQUENCE</scope>
    <source>
        <strain evidence="1">JCM 17466</strain>
    </source>
</reference>
<keyword evidence="2" id="KW-1185">Reference proteome</keyword>